<dbReference type="PANTHER" id="PTHR47618">
    <property type="entry name" value="BIFUNCTIONAL OLIGORIBONUCLEASE AND PAP PHOSPHATASE NRNA"/>
    <property type="match status" value="1"/>
</dbReference>
<dbReference type="Pfam" id="PF01368">
    <property type="entry name" value="DHH"/>
    <property type="match status" value="1"/>
</dbReference>
<evidence type="ECO:0000313" key="3">
    <source>
        <dbReference type="EMBL" id="RWX49113.1"/>
    </source>
</evidence>
<dbReference type="EC" id="3.1.13.3" evidence="3"/>
<dbReference type="Gene3D" id="3.10.310.30">
    <property type="match status" value="1"/>
</dbReference>
<feature type="domain" description="DDH" evidence="1">
    <location>
        <begin position="16"/>
        <end position="165"/>
    </location>
</feature>
<proteinExistence type="predicted"/>
<evidence type="ECO:0000313" key="7">
    <source>
        <dbReference type="Proteomes" id="UP000287615"/>
    </source>
</evidence>
<dbReference type="AlphaFoldDB" id="A0A444J7S1"/>
<evidence type="ECO:0000313" key="6">
    <source>
        <dbReference type="Proteomes" id="UP000286862"/>
    </source>
</evidence>
<feature type="domain" description="DHHA1" evidence="2">
    <location>
        <begin position="228"/>
        <end position="327"/>
    </location>
</feature>
<accession>A0A444J7S1</accession>
<evidence type="ECO:0000259" key="1">
    <source>
        <dbReference type="Pfam" id="PF01368"/>
    </source>
</evidence>
<comment type="caution">
    <text evidence="3">The sequence shown here is derived from an EMBL/GenBank/DDBJ whole genome shotgun (WGS) entry which is preliminary data.</text>
</comment>
<reference evidence="6 7" key="1">
    <citation type="submission" date="2017-01" db="EMBL/GenBank/DDBJ databases">
        <title>The cable genome- insights into the physiology and evolution of filamentous bacteria capable of sulfide oxidation via long distance electron transfer.</title>
        <authorList>
            <person name="Schreiber L."/>
            <person name="Bjerg J.T."/>
            <person name="Boggild A."/>
            <person name="Van De Vossenberg J."/>
            <person name="Meysman F."/>
            <person name="Nielsen L.P."/>
            <person name="Schramm A."/>
            <person name="Kjeldsen K.U."/>
        </authorList>
    </citation>
    <scope>NUCLEOTIDE SEQUENCE [LARGE SCALE GENOMIC DNA]</scope>
    <source>
        <strain evidence="3">A2</strain>
        <strain evidence="5">A3</strain>
        <strain evidence="4">A5</strain>
    </source>
</reference>
<dbReference type="EC" id="3.1.3.7" evidence="3"/>
<organism evidence="3 6">
    <name type="scientific">Candidatus Electrothrix marina</name>
    <dbReference type="NCBI Taxonomy" id="1859130"/>
    <lineage>
        <taxon>Bacteria</taxon>
        <taxon>Pseudomonadati</taxon>
        <taxon>Thermodesulfobacteriota</taxon>
        <taxon>Desulfobulbia</taxon>
        <taxon>Desulfobulbales</taxon>
        <taxon>Desulfobulbaceae</taxon>
        <taxon>Candidatus Electrothrix</taxon>
    </lineage>
</organism>
<protein>
    <submittedName>
        <fullName evidence="3">Phosphoesterase RecJ domain-containing protein</fullName>
        <ecNumber evidence="3">3.1.13.3</ecNumber>
        <ecNumber evidence="3">3.1.3.7</ecNumber>
    </submittedName>
</protein>
<dbReference type="Gene3D" id="3.90.1640.10">
    <property type="entry name" value="inorganic pyrophosphatase (n-terminal core)"/>
    <property type="match status" value="1"/>
</dbReference>
<dbReference type="GO" id="GO:0008441">
    <property type="term" value="F:3'(2'),5'-bisphosphate nucleotidase activity"/>
    <property type="evidence" value="ECO:0007669"/>
    <property type="project" value="UniProtKB-EC"/>
</dbReference>
<dbReference type="EMBL" id="MTKQ01000025">
    <property type="protein sequence ID" value="RWX49113.1"/>
    <property type="molecule type" value="Genomic_DNA"/>
</dbReference>
<dbReference type="SUPFAM" id="SSF64182">
    <property type="entry name" value="DHH phosphoesterases"/>
    <property type="match status" value="1"/>
</dbReference>
<dbReference type="Proteomes" id="UP000288892">
    <property type="component" value="Unassembled WGS sequence"/>
</dbReference>
<dbReference type="EMBL" id="MTKR01000058">
    <property type="protein sequence ID" value="RWX50553.1"/>
    <property type="molecule type" value="Genomic_DNA"/>
</dbReference>
<evidence type="ECO:0000313" key="4">
    <source>
        <dbReference type="EMBL" id="RWX50173.1"/>
    </source>
</evidence>
<dbReference type="Proteomes" id="UP000287615">
    <property type="component" value="Unassembled WGS sequence"/>
</dbReference>
<dbReference type="Pfam" id="PF02272">
    <property type="entry name" value="DHHA1"/>
    <property type="match status" value="1"/>
</dbReference>
<gene>
    <name evidence="3" type="ORF">VT99_10253</name>
    <name evidence="5" type="ORF">VU00_10583</name>
    <name evidence="4" type="ORF">VU01_13723</name>
</gene>
<dbReference type="InterPro" id="IPR001667">
    <property type="entry name" value="DDH_dom"/>
</dbReference>
<dbReference type="InterPro" id="IPR038763">
    <property type="entry name" value="DHH_sf"/>
</dbReference>
<keyword evidence="3" id="KW-0378">Hydrolase</keyword>
<evidence type="ECO:0000259" key="2">
    <source>
        <dbReference type="Pfam" id="PF02272"/>
    </source>
</evidence>
<dbReference type="GO" id="GO:0003676">
    <property type="term" value="F:nucleic acid binding"/>
    <property type="evidence" value="ECO:0007669"/>
    <property type="project" value="InterPro"/>
</dbReference>
<sequence length="338" mass="36409">MSKRAAGQAIASVKKFVLATHVRPDGDALGSTFGLAHILKMMGKEVLCYLEQPVADVYSFLTPHVPVETDFARVAAFADKCGDDIMGIALDCGDLGRLGDKGEELSNIHPFLVIDHHQGNKGFGDLHWVEPHRSSTGEMVYDLAEELGVAAKLSEEAAQCLYTAIVTDTGSFRYDSTTEHTFAVAGKLIDRGVTPAAVCQKLFDNASFGSLQLTQAVLAGLQTFLDDQVAVIRVTREMLQQTGTTYEDTEGLINFPRSVKEVRVAVFLKEGEPGTDQISISLRAKGDCDVAKVAAQFSGGGHRNAAGCRVQGKTMDEVCAMLISVLEQALRQKENGQV</sequence>
<name>A0A444J7S1_9BACT</name>
<dbReference type="Proteomes" id="UP000286862">
    <property type="component" value="Unassembled WGS sequence"/>
</dbReference>
<dbReference type="InterPro" id="IPR003156">
    <property type="entry name" value="DHHA1_dom"/>
</dbReference>
<evidence type="ECO:0000313" key="8">
    <source>
        <dbReference type="Proteomes" id="UP000288892"/>
    </source>
</evidence>
<evidence type="ECO:0000313" key="5">
    <source>
        <dbReference type="EMBL" id="RWX50553.1"/>
    </source>
</evidence>
<keyword evidence="8" id="KW-1185">Reference proteome</keyword>
<dbReference type="InterPro" id="IPR051319">
    <property type="entry name" value="Oligoribo/pAp-PDE_c-di-AMP_PDE"/>
</dbReference>
<dbReference type="EMBL" id="MTKS01000372">
    <property type="protein sequence ID" value="RWX50173.1"/>
    <property type="molecule type" value="Genomic_DNA"/>
</dbReference>
<dbReference type="PANTHER" id="PTHR47618:SF1">
    <property type="entry name" value="BIFUNCTIONAL OLIGORIBONUCLEASE AND PAP PHOSPHATASE NRNA"/>
    <property type="match status" value="1"/>
</dbReference>